<feature type="region of interest" description="Disordered" evidence="8">
    <location>
        <begin position="246"/>
        <end position="305"/>
    </location>
</feature>
<dbReference type="Gene3D" id="1.10.287.70">
    <property type="match status" value="1"/>
</dbReference>
<reference evidence="11 12" key="1">
    <citation type="journal article" date="2017" name="PLoS Biol.">
        <title>The sea cucumber genome provides insights into morphological evolution and visceral regeneration.</title>
        <authorList>
            <person name="Zhang X."/>
            <person name="Sun L."/>
            <person name="Yuan J."/>
            <person name="Sun Y."/>
            <person name="Gao Y."/>
            <person name="Zhang L."/>
            <person name="Li S."/>
            <person name="Dai H."/>
            <person name="Hamel J.F."/>
            <person name="Liu C."/>
            <person name="Yu Y."/>
            <person name="Liu S."/>
            <person name="Lin W."/>
            <person name="Guo K."/>
            <person name="Jin S."/>
            <person name="Xu P."/>
            <person name="Storey K.B."/>
            <person name="Huan P."/>
            <person name="Zhang T."/>
            <person name="Zhou Y."/>
            <person name="Zhang J."/>
            <person name="Lin C."/>
            <person name="Li X."/>
            <person name="Xing L."/>
            <person name="Huo D."/>
            <person name="Sun M."/>
            <person name="Wang L."/>
            <person name="Mercier A."/>
            <person name="Li F."/>
            <person name="Yang H."/>
            <person name="Xiang J."/>
        </authorList>
    </citation>
    <scope>NUCLEOTIDE SEQUENCE [LARGE SCALE GENOMIC DNA]</scope>
    <source>
        <strain evidence="11">Shaxun</strain>
        <tissue evidence="11">Muscle</tissue>
    </source>
</reference>
<sequence length="305" mass="34550">YGNIFPYTVTGRIVCIFYALIGIPMTGWMLSCIGQTFHDKWQSIGKHIRKVTFRFKSSRINNIVHILVVFLLAYSTIIVIPAAIISHAEDWTYIDAHYFCFISLTTIGFGDLAPMTWSDESNRFKQWMQTVMYVTYLLLGLSLLSVVLTAFLRKHEGQFRNAGRRMKRFVAHSARSATTRVKEAAERGHSPGHTPDSSFSRKEAEKNEPKLLKVAARLTSVEDSRQQPYEAPWKVQSNYEKGLIESAKNPTVRPGCSPHAEQAKCEKMEGDATEDNNSQDRGIYTSGGSETESRTRNDNEIVSRL</sequence>
<comment type="caution">
    <text evidence="11">The sequence shown here is derived from an EMBL/GenBank/DDBJ whole genome shotgun (WGS) entry which is preliminary data.</text>
</comment>
<evidence type="ECO:0000313" key="11">
    <source>
        <dbReference type="EMBL" id="PIK44100.1"/>
    </source>
</evidence>
<dbReference type="GO" id="GO:0022841">
    <property type="term" value="F:potassium ion leak channel activity"/>
    <property type="evidence" value="ECO:0007669"/>
    <property type="project" value="TreeGrafter"/>
</dbReference>
<keyword evidence="4 9" id="KW-1133">Transmembrane helix</keyword>
<accession>A0A2G8K7W0</accession>
<dbReference type="Proteomes" id="UP000230750">
    <property type="component" value="Unassembled WGS sequence"/>
</dbReference>
<evidence type="ECO:0000256" key="6">
    <source>
        <dbReference type="ARBA" id="ARBA00023136"/>
    </source>
</evidence>
<feature type="transmembrane region" description="Helical" evidence="9">
    <location>
        <begin position="96"/>
        <end position="118"/>
    </location>
</feature>
<dbReference type="OrthoDB" id="297496at2759"/>
<keyword evidence="5" id="KW-0406">Ion transport</keyword>
<feature type="domain" description="Potassium channel" evidence="10">
    <location>
        <begin position="68"/>
        <end position="153"/>
    </location>
</feature>
<dbReference type="PANTHER" id="PTHR11003">
    <property type="entry name" value="POTASSIUM CHANNEL, SUBFAMILY K"/>
    <property type="match status" value="1"/>
</dbReference>
<feature type="region of interest" description="Disordered" evidence="8">
    <location>
        <begin position="180"/>
        <end position="206"/>
    </location>
</feature>
<feature type="compositionally biased region" description="Polar residues" evidence="8">
    <location>
        <begin position="275"/>
        <end position="290"/>
    </location>
</feature>
<dbReference type="PANTHER" id="PTHR11003:SF330">
    <property type="entry name" value="POTASSIUM CHANNEL DOMAIN-CONTAINING PROTEIN"/>
    <property type="match status" value="1"/>
</dbReference>
<dbReference type="Pfam" id="PF07885">
    <property type="entry name" value="Ion_trans_2"/>
    <property type="match status" value="2"/>
</dbReference>
<keyword evidence="12" id="KW-1185">Reference proteome</keyword>
<evidence type="ECO:0000256" key="9">
    <source>
        <dbReference type="SAM" id="Phobius"/>
    </source>
</evidence>
<feature type="transmembrane region" description="Helical" evidence="9">
    <location>
        <begin position="16"/>
        <end position="38"/>
    </location>
</feature>
<keyword evidence="3 9" id="KW-0812">Transmembrane</keyword>
<feature type="compositionally biased region" description="Basic and acidic residues" evidence="8">
    <location>
        <begin position="291"/>
        <end position="305"/>
    </location>
</feature>
<dbReference type="InterPro" id="IPR003280">
    <property type="entry name" value="2pore_dom_K_chnl"/>
</dbReference>
<evidence type="ECO:0000256" key="2">
    <source>
        <dbReference type="ARBA" id="ARBA00022448"/>
    </source>
</evidence>
<evidence type="ECO:0000256" key="8">
    <source>
        <dbReference type="SAM" id="MobiDB-lite"/>
    </source>
</evidence>
<name>A0A2G8K7W0_STIJA</name>
<evidence type="ECO:0000313" key="12">
    <source>
        <dbReference type="Proteomes" id="UP000230750"/>
    </source>
</evidence>
<dbReference type="EMBL" id="MRZV01000800">
    <property type="protein sequence ID" value="PIK44100.1"/>
    <property type="molecule type" value="Genomic_DNA"/>
</dbReference>
<feature type="non-terminal residue" evidence="11">
    <location>
        <position position="1"/>
    </location>
</feature>
<evidence type="ECO:0000256" key="5">
    <source>
        <dbReference type="ARBA" id="ARBA00023065"/>
    </source>
</evidence>
<feature type="transmembrane region" description="Helical" evidence="9">
    <location>
        <begin position="130"/>
        <end position="152"/>
    </location>
</feature>
<evidence type="ECO:0000256" key="7">
    <source>
        <dbReference type="ARBA" id="ARBA00023303"/>
    </source>
</evidence>
<feature type="domain" description="Potassium channel" evidence="10">
    <location>
        <begin position="1"/>
        <end position="37"/>
    </location>
</feature>
<gene>
    <name evidence="11" type="ORF">BSL78_19026</name>
</gene>
<evidence type="ECO:0000256" key="1">
    <source>
        <dbReference type="ARBA" id="ARBA00004141"/>
    </source>
</evidence>
<dbReference type="AlphaFoldDB" id="A0A2G8K7W0"/>
<dbReference type="SUPFAM" id="SSF81324">
    <property type="entry name" value="Voltage-gated potassium channels"/>
    <property type="match status" value="1"/>
</dbReference>
<dbReference type="InterPro" id="IPR013099">
    <property type="entry name" value="K_chnl_dom"/>
</dbReference>
<protein>
    <submittedName>
        <fullName evidence="11">TASK two-pore domain potassium channel</fullName>
    </submittedName>
</protein>
<feature type="transmembrane region" description="Helical" evidence="9">
    <location>
        <begin position="59"/>
        <end position="84"/>
    </location>
</feature>
<dbReference type="GO" id="GO:0030322">
    <property type="term" value="P:stabilization of membrane potential"/>
    <property type="evidence" value="ECO:0007669"/>
    <property type="project" value="TreeGrafter"/>
</dbReference>
<proteinExistence type="predicted"/>
<organism evidence="11 12">
    <name type="scientific">Stichopus japonicus</name>
    <name type="common">Sea cucumber</name>
    <dbReference type="NCBI Taxonomy" id="307972"/>
    <lineage>
        <taxon>Eukaryota</taxon>
        <taxon>Metazoa</taxon>
        <taxon>Echinodermata</taxon>
        <taxon>Eleutherozoa</taxon>
        <taxon>Echinozoa</taxon>
        <taxon>Holothuroidea</taxon>
        <taxon>Aspidochirotacea</taxon>
        <taxon>Aspidochirotida</taxon>
        <taxon>Stichopodidae</taxon>
        <taxon>Apostichopus</taxon>
    </lineage>
</organism>
<keyword evidence="7 11" id="KW-0407">Ion channel</keyword>
<feature type="compositionally biased region" description="Basic and acidic residues" evidence="8">
    <location>
        <begin position="180"/>
        <end position="189"/>
    </location>
</feature>
<comment type="subcellular location">
    <subcellularLocation>
        <location evidence="1">Membrane</location>
        <topology evidence="1">Multi-pass membrane protein</topology>
    </subcellularLocation>
</comment>
<feature type="compositionally biased region" description="Basic and acidic residues" evidence="8">
    <location>
        <begin position="261"/>
        <end position="270"/>
    </location>
</feature>
<evidence type="ECO:0000256" key="4">
    <source>
        <dbReference type="ARBA" id="ARBA00022989"/>
    </source>
</evidence>
<keyword evidence="2" id="KW-0813">Transport</keyword>
<evidence type="ECO:0000259" key="10">
    <source>
        <dbReference type="Pfam" id="PF07885"/>
    </source>
</evidence>
<keyword evidence="6 9" id="KW-0472">Membrane</keyword>
<evidence type="ECO:0000256" key="3">
    <source>
        <dbReference type="ARBA" id="ARBA00022692"/>
    </source>
</evidence>
<dbReference type="GO" id="GO:0005886">
    <property type="term" value="C:plasma membrane"/>
    <property type="evidence" value="ECO:0007669"/>
    <property type="project" value="TreeGrafter"/>
</dbReference>
<dbReference type="GO" id="GO:0015271">
    <property type="term" value="F:outward rectifier potassium channel activity"/>
    <property type="evidence" value="ECO:0007669"/>
    <property type="project" value="TreeGrafter"/>
</dbReference>
<dbReference type="STRING" id="307972.A0A2G8K7W0"/>